<evidence type="ECO:0000313" key="1">
    <source>
        <dbReference type="EMBL" id="QJA61913.1"/>
    </source>
</evidence>
<dbReference type="AlphaFoldDB" id="A0A6M3IWD4"/>
<proteinExistence type="predicted"/>
<accession>A0A6M3IWD4</accession>
<organism evidence="1">
    <name type="scientific">viral metagenome</name>
    <dbReference type="NCBI Taxonomy" id="1070528"/>
    <lineage>
        <taxon>unclassified sequences</taxon>
        <taxon>metagenomes</taxon>
        <taxon>organismal metagenomes</taxon>
    </lineage>
</organism>
<dbReference type="EMBL" id="MT141457">
    <property type="protein sequence ID" value="QJA61913.1"/>
    <property type="molecule type" value="Genomic_DNA"/>
</dbReference>
<evidence type="ECO:0000313" key="2">
    <source>
        <dbReference type="EMBL" id="QJA79695.1"/>
    </source>
</evidence>
<reference evidence="1" key="1">
    <citation type="submission" date="2020-03" db="EMBL/GenBank/DDBJ databases">
        <title>The deep terrestrial virosphere.</title>
        <authorList>
            <person name="Holmfeldt K."/>
            <person name="Nilsson E."/>
            <person name="Simone D."/>
            <person name="Lopez-Fernandez M."/>
            <person name="Wu X."/>
            <person name="de Brujin I."/>
            <person name="Lundin D."/>
            <person name="Andersson A."/>
            <person name="Bertilsson S."/>
            <person name="Dopson M."/>
        </authorList>
    </citation>
    <scope>NUCLEOTIDE SEQUENCE</scope>
    <source>
        <strain evidence="2">MM415A00842</strain>
        <strain evidence="1">MM415B00852</strain>
    </source>
</reference>
<protein>
    <submittedName>
        <fullName evidence="1">Uncharacterized protein</fullName>
    </submittedName>
</protein>
<name>A0A6M3IWD4_9ZZZZ</name>
<sequence length="65" mass="7431">MLRVIDNFRNEDGDFSTDIKCDICNKQSSVYISLNTVIICKSCLSEMILVLDSRILNNTKENTNK</sequence>
<gene>
    <name evidence="2" type="ORF">MM415A00842_0006</name>
    <name evidence="1" type="ORF">MM415B00852_0006</name>
</gene>
<dbReference type="EMBL" id="MT142391">
    <property type="protein sequence ID" value="QJA79695.1"/>
    <property type="molecule type" value="Genomic_DNA"/>
</dbReference>